<dbReference type="RefSeq" id="WP_146973026.1">
    <property type="nucleotide sequence ID" value="NZ_VOSL01000019.1"/>
</dbReference>
<dbReference type="PROSITE" id="PS51257">
    <property type="entry name" value="PROKAR_LIPOPROTEIN"/>
    <property type="match status" value="1"/>
</dbReference>
<accession>A0A5C6XMC1</accession>
<feature type="region of interest" description="Disordered" evidence="1">
    <location>
        <begin position="29"/>
        <end position="87"/>
    </location>
</feature>
<feature type="chain" id="PRO_5022824214" evidence="2">
    <location>
        <begin position="24"/>
        <end position="420"/>
    </location>
</feature>
<feature type="region of interest" description="Disordered" evidence="1">
    <location>
        <begin position="358"/>
        <end position="380"/>
    </location>
</feature>
<reference evidence="4 5" key="1">
    <citation type="submission" date="2019-08" db="EMBL/GenBank/DDBJ databases">
        <title>Bradymonadales sp. TMQ2.</title>
        <authorList>
            <person name="Liang Q."/>
        </authorList>
    </citation>
    <scope>NUCLEOTIDE SEQUENCE [LARGE SCALE GENOMIC DNA]</scope>
    <source>
        <strain evidence="4 5">TMQ2</strain>
    </source>
</reference>
<dbReference type="EMBL" id="VOSL01000019">
    <property type="protein sequence ID" value="TXD41663.1"/>
    <property type="molecule type" value="Genomic_DNA"/>
</dbReference>
<sequence>MSHAKSHRHAIAILLAAFGLALGCSSEPAPSPDTLVDAADDAHLSDADAREPSDADADAPDADAEVPDADAEVPDADADAPETDAGDLPALITCTDDLDCTEGHCSNGVCAPEGYEYLPPATYTRGAPPTERGFHEDRENGQHTAVLTRGIFVKATPVTQGEWLAVIGGSNPSYFSACGADCPVERVSWWEALAYANALSEAEGLDACYNLEDCAGRDLGTGCLESDRDGGQSCRGYYCMSALLAPLDLDCNGYRLPTEAEWEYAARGGTSTAFLTASGDLAHWGMTPLDAEMDQIAWYRGNSDDPGYTSNYDCSNDPEVSIPCGTRPVAQKAPNAFGLYDITGNVWEMVWDWAGDHPEPGTTVTDPTGPETGSARRMRGGTFDSVGQYLRVAYRTSIGETSRLAFIGFRLVRTVPPAQD</sequence>
<dbReference type="Pfam" id="PF03781">
    <property type="entry name" value="FGE-sulfatase"/>
    <property type="match status" value="1"/>
</dbReference>
<evidence type="ECO:0000313" key="4">
    <source>
        <dbReference type="EMBL" id="TXD41663.1"/>
    </source>
</evidence>
<dbReference type="Gene3D" id="3.90.1580.10">
    <property type="entry name" value="paralog of FGE (formylglycine-generating enzyme)"/>
    <property type="match status" value="1"/>
</dbReference>
<evidence type="ECO:0000256" key="1">
    <source>
        <dbReference type="SAM" id="MobiDB-lite"/>
    </source>
</evidence>
<keyword evidence="2" id="KW-0732">Signal</keyword>
<dbReference type="PANTHER" id="PTHR23150:SF19">
    <property type="entry name" value="FORMYLGLYCINE-GENERATING ENZYME"/>
    <property type="match status" value="1"/>
</dbReference>
<dbReference type="InterPro" id="IPR005532">
    <property type="entry name" value="SUMF_dom"/>
</dbReference>
<dbReference type="SUPFAM" id="SSF56436">
    <property type="entry name" value="C-type lectin-like"/>
    <property type="match status" value="1"/>
</dbReference>
<proteinExistence type="predicted"/>
<dbReference type="InterPro" id="IPR042095">
    <property type="entry name" value="SUMF_sf"/>
</dbReference>
<comment type="caution">
    <text evidence="4">The sequence shown here is derived from an EMBL/GenBank/DDBJ whole genome shotgun (WGS) entry which is preliminary data.</text>
</comment>
<gene>
    <name evidence="4" type="ORF">FRC96_04145</name>
</gene>
<dbReference type="InterPro" id="IPR016187">
    <property type="entry name" value="CTDL_fold"/>
</dbReference>
<protein>
    <submittedName>
        <fullName evidence="4">Formylglycine-generating enzyme family protein</fullName>
    </submittedName>
</protein>
<feature type="signal peptide" evidence="2">
    <location>
        <begin position="1"/>
        <end position="23"/>
    </location>
</feature>
<dbReference type="OrthoDB" id="9768004at2"/>
<dbReference type="GO" id="GO:0120147">
    <property type="term" value="F:formylglycine-generating oxidase activity"/>
    <property type="evidence" value="ECO:0007669"/>
    <property type="project" value="TreeGrafter"/>
</dbReference>
<evidence type="ECO:0000259" key="3">
    <source>
        <dbReference type="Pfam" id="PF03781"/>
    </source>
</evidence>
<evidence type="ECO:0000256" key="2">
    <source>
        <dbReference type="SAM" id="SignalP"/>
    </source>
</evidence>
<feature type="domain" description="Sulfatase-modifying factor enzyme-like" evidence="3">
    <location>
        <begin position="122"/>
        <end position="413"/>
    </location>
</feature>
<dbReference type="PANTHER" id="PTHR23150">
    <property type="entry name" value="SULFATASE MODIFYING FACTOR 1, 2"/>
    <property type="match status" value="1"/>
</dbReference>
<dbReference type="InterPro" id="IPR051043">
    <property type="entry name" value="Sulfatase_Mod_Factor_Kinase"/>
</dbReference>
<dbReference type="AlphaFoldDB" id="A0A5C6XMC1"/>
<organism evidence="4 5">
    <name type="scientific">Lujinxingia vulgaris</name>
    <dbReference type="NCBI Taxonomy" id="2600176"/>
    <lineage>
        <taxon>Bacteria</taxon>
        <taxon>Deltaproteobacteria</taxon>
        <taxon>Bradymonadales</taxon>
        <taxon>Lujinxingiaceae</taxon>
        <taxon>Lujinxingia</taxon>
    </lineage>
</organism>
<feature type="compositionally biased region" description="Basic and acidic residues" evidence="1">
    <location>
        <begin position="40"/>
        <end position="53"/>
    </location>
</feature>
<evidence type="ECO:0000313" key="5">
    <source>
        <dbReference type="Proteomes" id="UP000321046"/>
    </source>
</evidence>
<name>A0A5C6XMC1_9DELT</name>
<dbReference type="Proteomes" id="UP000321046">
    <property type="component" value="Unassembled WGS sequence"/>
</dbReference>
<feature type="compositionally biased region" description="Acidic residues" evidence="1">
    <location>
        <begin position="54"/>
        <end position="85"/>
    </location>
</feature>